<gene>
    <name evidence="3" type="ORF">Pfra01_001180600</name>
</gene>
<feature type="region of interest" description="Disordered" evidence="2">
    <location>
        <begin position="27"/>
        <end position="58"/>
    </location>
</feature>
<sequence length="420" mass="47189">MKRAVQEARELKKELVLLRQEKEELRAAAQKIPPTVSGGKEPIRHGSKERYAEKQGSNKAADLKLKQLVQTLTAQNKELTSSMSELQQQVAALESQNSTSIENSMAALALKDREIEGLVDELKKTKHASDEIKRKCHKIVKEKKEEAQRALQENEQLACCVKTLQTQLAALPQLKKQLERAKEKRVDVAEVWQKKLEQRDQAFLREEEASKQKLDASAAQITELMKDKLELQARLDELEVKLGTIDSNHASELSRASQRVCDLETAMNQLKEALATQEAAAQEAKRAEVVARETQEQETRLRQLAEDAADAVEIRAEKAERDLVKAQKQLERLEEALKARGVTLDYLLKQQIPVSIAGRTPSSDRDNNKTKIGSTSKKADSTGISGSTRAKAMVKSRFPTEDAKATSRTRLRRNTNNQEE</sequence>
<keyword evidence="4" id="KW-1185">Reference proteome</keyword>
<dbReference type="OrthoDB" id="78284at2759"/>
<evidence type="ECO:0000313" key="3">
    <source>
        <dbReference type="EMBL" id="GMF39566.1"/>
    </source>
</evidence>
<evidence type="ECO:0000256" key="1">
    <source>
        <dbReference type="SAM" id="Coils"/>
    </source>
</evidence>
<feature type="coiled-coil region" evidence="1">
    <location>
        <begin position="221"/>
        <end position="336"/>
    </location>
</feature>
<accession>A0A9W7CS94</accession>
<feature type="compositionally biased region" description="Polar residues" evidence="2">
    <location>
        <begin position="370"/>
        <end position="388"/>
    </location>
</feature>
<proteinExistence type="predicted"/>
<keyword evidence="1" id="KW-0175">Coiled coil</keyword>
<feature type="region of interest" description="Disordered" evidence="2">
    <location>
        <begin position="357"/>
        <end position="420"/>
    </location>
</feature>
<dbReference type="Proteomes" id="UP001165121">
    <property type="component" value="Unassembled WGS sequence"/>
</dbReference>
<feature type="coiled-coil region" evidence="1">
    <location>
        <begin position="69"/>
        <end position="191"/>
    </location>
</feature>
<name>A0A9W7CS94_9STRA</name>
<protein>
    <submittedName>
        <fullName evidence="3">Unnamed protein product</fullName>
    </submittedName>
</protein>
<dbReference type="EMBL" id="BSXT01001176">
    <property type="protein sequence ID" value="GMF39566.1"/>
    <property type="molecule type" value="Genomic_DNA"/>
</dbReference>
<evidence type="ECO:0000256" key="2">
    <source>
        <dbReference type="SAM" id="MobiDB-lite"/>
    </source>
</evidence>
<reference evidence="3" key="1">
    <citation type="submission" date="2023-04" db="EMBL/GenBank/DDBJ databases">
        <title>Phytophthora fragariaefolia NBRC 109709.</title>
        <authorList>
            <person name="Ichikawa N."/>
            <person name="Sato H."/>
            <person name="Tonouchi N."/>
        </authorList>
    </citation>
    <scope>NUCLEOTIDE SEQUENCE</scope>
    <source>
        <strain evidence="3">NBRC 109709</strain>
    </source>
</reference>
<evidence type="ECO:0000313" key="4">
    <source>
        <dbReference type="Proteomes" id="UP001165121"/>
    </source>
</evidence>
<organism evidence="3 4">
    <name type="scientific">Phytophthora fragariaefolia</name>
    <dbReference type="NCBI Taxonomy" id="1490495"/>
    <lineage>
        <taxon>Eukaryota</taxon>
        <taxon>Sar</taxon>
        <taxon>Stramenopiles</taxon>
        <taxon>Oomycota</taxon>
        <taxon>Peronosporomycetes</taxon>
        <taxon>Peronosporales</taxon>
        <taxon>Peronosporaceae</taxon>
        <taxon>Phytophthora</taxon>
    </lineage>
</organism>
<feature type="compositionally biased region" description="Basic and acidic residues" evidence="2">
    <location>
        <begin position="41"/>
        <end position="53"/>
    </location>
</feature>
<dbReference type="AlphaFoldDB" id="A0A9W7CS94"/>
<comment type="caution">
    <text evidence="3">The sequence shown here is derived from an EMBL/GenBank/DDBJ whole genome shotgun (WGS) entry which is preliminary data.</text>
</comment>